<name>A0A4R3JN98_9FIRM</name>
<dbReference type="EMBL" id="BHEO01000008">
    <property type="protein sequence ID" value="GBU05543.1"/>
    <property type="molecule type" value="Genomic_DNA"/>
</dbReference>
<evidence type="ECO:0000313" key="2">
    <source>
        <dbReference type="EMBL" id="TCS67978.1"/>
    </source>
</evidence>
<dbReference type="Proteomes" id="UP000702954">
    <property type="component" value="Unassembled WGS sequence"/>
</dbReference>
<reference evidence="2 3" key="2">
    <citation type="submission" date="2019-03" db="EMBL/GenBank/DDBJ databases">
        <title>Genomic Encyclopedia of Type Strains, Phase IV (KMG-IV): sequencing the most valuable type-strain genomes for metagenomic binning, comparative biology and taxonomic classification.</title>
        <authorList>
            <person name="Goeker M."/>
        </authorList>
    </citation>
    <scope>NUCLEOTIDE SEQUENCE [LARGE SCALE GENOMIC DNA]</scope>
    <source>
        <strain evidence="2 3">DSM 103426</strain>
    </source>
</reference>
<proteinExistence type="predicted"/>
<dbReference type="Gene3D" id="3.10.310.80">
    <property type="entry name" value="Domain of unknown function (DUF5037), C-terminal subdomain"/>
    <property type="match status" value="1"/>
</dbReference>
<dbReference type="AlphaFoldDB" id="A0A4R3JN98"/>
<evidence type="ECO:0000313" key="1">
    <source>
        <dbReference type="EMBL" id="GBU05543.1"/>
    </source>
</evidence>
<sequence>MGNLFFLKRINTSTMTGKADEEEYQMYEEVFREKISGEALLFVYYLDHESFEKAEEILEKSALETAEAIYLK</sequence>
<dbReference type="Proteomes" id="UP000294613">
    <property type="component" value="Unassembled WGS sequence"/>
</dbReference>
<evidence type="ECO:0000313" key="3">
    <source>
        <dbReference type="Proteomes" id="UP000294613"/>
    </source>
</evidence>
<evidence type="ECO:0000313" key="4">
    <source>
        <dbReference type="Proteomes" id="UP000702954"/>
    </source>
</evidence>
<reference evidence="1 4" key="1">
    <citation type="journal article" date="2018" name="Int. J. Syst. Evol. Microbiol.">
        <title>Draft Genome Sequence of Faecalimonas umbilicata JCM 30896T, an Acetate-Producing Bacterium Isolated from Human Feces.</title>
        <authorList>
            <person name="Sakamoto M."/>
            <person name="Ikeyama N."/>
            <person name="Yuki M."/>
            <person name="Ohkuma M."/>
        </authorList>
    </citation>
    <scope>NUCLEOTIDE SEQUENCE [LARGE SCALE GENOMIC DNA]</scope>
    <source>
        <strain evidence="1 4">EGH7</strain>
    </source>
</reference>
<keyword evidence="4" id="KW-1185">Reference proteome</keyword>
<dbReference type="InterPro" id="IPR032218">
    <property type="entry name" value="DUF5037"/>
</dbReference>
<dbReference type="Pfam" id="PF16440">
    <property type="entry name" value="DUF5037"/>
    <property type="match status" value="1"/>
</dbReference>
<organism evidence="2 3">
    <name type="scientific">Faecalimonas umbilicata</name>
    <dbReference type="NCBI Taxonomy" id="1912855"/>
    <lineage>
        <taxon>Bacteria</taxon>
        <taxon>Bacillati</taxon>
        <taxon>Bacillota</taxon>
        <taxon>Clostridia</taxon>
        <taxon>Lachnospirales</taxon>
        <taxon>Lachnospiraceae</taxon>
        <taxon>Faecalimonas</taxon>
    </lineage>
</organism>
<gene>
    <name evidence="2" type="ORF">EDD74_11216</name>
    <name evidence="1" type="ORF">FAEUMB_20840</name>
</gene>
<accession>A0A4R3JN98</accession>
<protein>
    <submittedName>
        <fullName evidence="2">Uncharacterized protein DUF5037</fullName>
    </submittedName>
</protein>
<dbReference type="EMBL" id="SLZV01000012">
    <property type="protein sequence ID" value="TCS67978.1"/>
    <property type="molecule type" value="Genomic_DNA"/>
</dbReference>
<comment type="caution">
    <text evidence="2">The sequence shown here is derived from an EMBL/GenBank/DDBJ whole genome shotgun (WGS) entry which is preliminary data.</text>
</comment>